<evidence type="ECO:0000313" key="3">
    <source>
        <dbReference type="Proteomes" id="UP001152759"/>
    </source>
</evidence>
<dbReference type="EMBL" id="OU963865">
    <property type="protein sequence ID" value="CAH0389230.1"/>
    <property type="molecule type" value="Genomic_DNA"/>
</dbReference>
<protein>
    <submittedName>
        <fullName evidence="2">Uncharacterized protein</fullName>
    </submittedName>
</protein>
<evidence type="ECO:0000313" key="2">
    <source>
        <dbReference type="EMBL" id="CAH0389230.1"/>
    </source>
</evidence>
<feature type="compositionally biased region" description="Basic and acidic residues" evidence="1">
    <location>
        <begin position="281"/>
        <end position="298"/>
    </location>
</feature>
<gene>
    <name evidence="2" type="ORF">BEMITA_LOCUS8080</name>
</gene>
<feature type="region of interest" description="Disordered" evidence="1">
    <location>
        <begin position="281"/>
        <end position="344"/>
    </location>
</feature>
<reference evidence="2" key="1">
    <citation type="submission" date="2021-12" db="EMBL/GenBank/DDBJ databases">
        <authorList>
            <person name="King R."/>
        </authorList>
    </citation>
    <scope>NUCLEOTIDE SEQUENCE</scope>
</reference>
<proteinExistence type="predicted"/>
<keyword evidence="3" id="KW-1185">Reference proteome</keyword>
<evidence type="ECO:0000256" key="1">
    <source>
        <dbReference type="SAM" id="MobiDB-lite"/>
    </source>
</evidence>
<dbReference type="Proteomes" id="UP001152759">
    <property type="component" value="Chromosome 4"/>
</dbReference>
<name>A0A9P0F2J9_BEMTA</name>
<organism evidence="2 3">
    <name type="scientific">Bemisia tabaci</name>
    <name type="common">Sweetpotato whitefly</name>
    <name type="synonym">Aleurodes tabaci</name>
    <dbReference type="NCBI Taxonomy" id="7038"/>
    <lineage>
        <taxon>Eukaryota</taxon>
        <taxon>Metazoa</taxon>
        <taxon>Ecdysozoa</taxon>
        <taxon>Arthropoda</taxon>
        <taxon>Hexapoda</taxon>
        <taxon>Insecta</taxon>
        <taxon>Pterygota</taxon>
        <taxon>Neoptera</taxon>
        <taxon>Paraneoptera</taxon>
        <taxon>Hemiptera</taxon>
        <taxon>Sternorrhyncha</taxon>
        <taxon>Aleyrodoidea</taxon>
        <taxon>Aleyrodidae</taxon>
        <taxon>Aleyrodinae</taxon>
        <taxon>Bemisia</taxon>
    </lineage>
</organism>
<dbReference type="AlphaFoldDB" id="A0A9P0F2J9"/>
<sequence length="344" mass="39286">MTLRTEHMMRKLVRRRSIESGVRRTGLLVPMLLLHEAMLVVAPGSFHKVISRKIFKKGSLSNSGSKGSVRKTASSVCSLSREGSFRSDISTNSMKRYPALEYKHFKSHNWVDMSSFEIEKGDIVACLLSGRILGSFIRIPHWLMAINDRELMHVANPPKTNYVGAIEIVKKEATNLGYNTEKCLNLGSGGYDGVKAVERAFRWWRHVVYYHGLSCSCQHWVFYWVTGKPGGSFRDFPYFPVGKSCKLYKISANEDPGDPLWIHIEYTTLFGVRYWKNSRPATEEEHEQNKREEEKDYQRAITGIPSKSKSSREGSVDVSRSLSDPSKPRLARNMGRRSGYHDKK</sequence>
<accession>A0A9P0F2J9</accession>